<name>A0A3M7RB62_BRAPC</name>
<organism evidence="1 2">
    <name type="scientific">Brachionus plicatilis</name>
    <name type="common">Marine rotifer</name>
    <name type="synonym">Brachionus muelleri</name>
    <dbReference type="NCBI Taxonomy" id="10195"/>
    <lineage>
        <taxon>Eukaryota</taxon>
        <taxon>Metazoa</taxon>
        <taxon>Spiralia</taxon>
        <taxon>Gnathifera</taxon>
        <taxon>Rotifera</taxon>
        <taxon>Eurotatoria</taxon>
        <taxon>Monogononta</taxon>
        <taxon>Pseudotrocha</taxon>
        <taxon>Ploima</taxon>
        <taxon>Brachionidae</taxon>
        <taxon>Brachionus</taxon>
    </lineage>
</organism>
<dbReference type="Proteomes" id="UP000276133">
    <property type="component" value="Unassembled WGS sequence"/>
</dbReference>
<dbReference type="EMBL" id="REGN01003803">
    <property type="protein sequence ID" value="RNA20699.1"/>
    <property type="molecule type" value="Genomic_DNA"/>
</dbReference>
<evidence type="ECO:0000313" key="2">
    <source>
        <dbReference type="Proteomes" id="UP000276133"/>
    </source>
</evidence>
<proteinExistence type="predicted"/>
<reference evidence="1 2" key="1">
    <citation type="journal article" date="2018" name="Sci. Rep.">
        <title>Genomic signatures of local adaptation to the degree of environmental predictability in rotifers.</title>
        <authorList>
            <person name="Franch-Gras L."/>
            <person name="Hahn C."/>
            <person name="Garcia-Roger E.M."/>
            <person name="Carmona M.J."/>
            <person name="Serra M."/>
            <person name="Gomez A."/>
        </authorList>
    </citation>
    <scope>NUCLEOTIDE SEQUENCE [LARGE SCALE GENOMIC DNA]</scope>
    <source>
        <strain evidence="1">HYR1</strain>
    </source>
</reference>
<dbReference type="AlphaFoldDB" id="A0A3M7RB62"/>
<comment type="caution">
    <text evidence="1">The sequence shown here is derived from an EMBL/GenBank/DDBJ whole genome shotgun (WGS) entry which is preliminary data.</text>
</comment>
<gene>
    <name evidence="1" type="ORF">BpHYR1_041810</name>
</gene>
<evidence type="ECO:0000313" key="1">
    <source>
        <dbReference type="EMBL" id="RNA20699.1"/>
    </source>
</evidence>
<sequence length="80" mass="8720">MPDLETTSILDREQIAFKFALSVVSVSILLIDKLTSCSLLNSSCPGSMDSSSALFDPLLPLFRLALLELFEFSSGVIVHE</sequence>
<accession>A0A3M7RB62</accession>
<keyword evidence="2" id="KW-1185">Reference proteome</keyword>
<protein>
    <submittedName>
        <fullName evidence="1">Uncharacterized protein</fullName>
    </submittedName>
</protein>